<dbReference type="AlphaFoldDB" id="A0AAN7VUR8"/>
<comment type="caution">
    <text evidence="1">The sequence shown here is derived from an EMBL/GenBank/DDBJ whole genome shotgun (WGS) entry which is preliminary data.</text>
</comment>
<accession>A0AAN7VUR8</accession>
<proteinExistence type="predicted"/>
<name>A0AAN7VUR8_9PEZI</name>
<protein>
    <submittedName>
        <fullName evidence="1">Uncharacterized protein</fullName>
    </submittedName>
</protein>
<dbReference type="Proteomes" id="UP001310594">
    <property type="component" value="Unassembled WGS sequence"/>
</dbReference>
<evidence type="ECO:0000313" key="2">
    <source>
        <dbReference type="Proteomes" id="UP001310594"/>
    </source>
</evidence>
<sequence>MAPSTTSASKSVAVATADTKPFRFTSLPRELRDDVYDRVLSFGKAIRMRAATKARGDKAVSIKTGILSVDKATNREALEAVCRNNTIHVDLDEVCLAHKQTGYRKASANRAWLLTLPYHTISVRVDSMWLHGDVCCLLHFLQTIIDAAASREGTRKLKIDIHAMRSEFPTSLIPTLRALGKTVQFTGVGHFNFPIVSATGPYPAISTVVEYTHRPVSQVFDIVANIPSSDLVTGPDLLDYPQIRCLPKGHRFVVGAVARVLSIYYKNYPDAAGEEVWADFEHTPGELDTVTRAILRREMQARCNYDD</sequence>
<organism evidence="1 2">
    <name type="scientific">Elasticomyces elasticus</name>
    <dbReference type="NCBI Taxonomy" id="574655"/>
    <lineage>
        <taxon>Eukaryota</taxon>
        <taxon>Fungi</taxon>
        <taxon>Dikarya</taxon>
        <taxon>Ascomycota</taxon>
        <taxon>Pezizomycotina</taxon>
        <taxon>Dothideomycetes</taxon>
        <taxon>Dothideomycetidae</taxon>
        <taxon>Mycosphaerellales</taxon>
        <taxon>Teratosphaeriaceae</taxon>
        <taxon>Elasticomyces</taxon>
    </lineage>
</organism>
<dbReference type="EMBL" id="JAVRQU010000005">
    <property type="protein sequence ID" value="KAK5703134.1"/>
    <property type="molecule type" value="Genomic_DNA"/>
</dbReference>
<gene>
    <name evidence="1" type="ORF">LTR97_004083</name>
</gene>
<evidence type="ECO:0000313" key="1">
    <source>
        <dbReference type="EMBL" id="KAK5703134.1"/>
    </source>
</evidence>
<reference evidence="1" key="1">
    <citation type="submission" date="2023-08" db="EMBL/GenBank/DDBJ databases">
        <title>Black Yeasts Isolated from many extreme environments.</title>
        <authorList>
            <person name="Coleine C."/>
            <person name="Stajich J.E."/>
            <person name="Selbmann L."/>
        </authorList>
    </citation>
    <scope>NUCLEOTIDE SEQUENCE</scope>
    <source>
        <strain evidence="1">CCFEE 5810</strain>
    </source>
</reference>